<protein>
    <recommendedName>
        <fullName evidence="6">Phosphate transport system permease protein</fullName>
    </recommendedName>
</protein>
<feature type="domain" description="ABC transmembrane type-1" evidence="7">
    <location>
        <begin position="91"/>
        <end position="302"/>
    </location>
</feature>
<evidence type="ECO:0000256" key="6">
    <source>
        <dbReference type="RuleBase" id="RU363054"/>
    </source>
</evidence>
<feature type="transmembrane region" description="Helical" evidence="5">
    <location>
        <begin position="210"/>
        <end position="231"/>
    </location>
</feature>
<dbReference type="GO" id="GO:0005886">
    <property type="term" value="C:plasma membrane"/>
    <property type="evidence" value="ECO:0007669"/>
    <property type="project" value="UniProtKB-SubCell"/>
</dbReference>
<evidence type="ECO:0000313" key="8">
    <source>
        <dbReference type="EMBL" id="PFG72861.1"/>
    </source>
</evidence>
<dbReference type="GO" id="GO:0006817">
    <property type="term" value="P:phosphate ion transport"/>
    <property type="evidence" value="ECO:0007669"/>
    <property type="project" value="UniProtKB-KW"/>
</dbReference>
<dbReference type="NCBIfam" id="TIGR02138">
    <property type="entry name" value="phosphate_pstC"/>
    <property type="match status" value="1"/>
</dbReference>
<evidence type="ECO:0000256" key="1">
    <source>
        <dbReference type="ARBA" id="ARBA00004141"/>
    </source>
</evidence>
<gene>
    <name evidence="8" type="ORF">A9A59_0052</name>
</gene>
<evidence type="ECO:0000256" key="4">
    <source>
        <dbReference type="ARBA" id="ARBA00023136"/>
    </source>
</evidence>
<dbReference type="PANTHER" id="PTHR42727:SF1">
    <property type="entry name" value="PHOSPHATE TRANSPORT SYSTEM PERMEASE"/>
    <property type="match status" value="1"/>
</dbReference>
<dbReference type="InterPro" id="IPR000515">
    <property type="entry name" value="MetI-like"/>
</dbReference>
<evidence type="ECO:0000256" key="3">
    <source>
        <dbReference type="ARBA" id="ARBA00022989"/>
    </source>
</evidence>
<dbReference type="PROSITE" id="PS50928">
    <property type="entry name" value="ABC_TM1"/>
    <property type="match status" value="1"/>
</dbReference>
<dbReference type="EMBL" id="PDJQ01000001">
    <property type="protein sequence ID" value="PFG72861.1"/>
    <property type="molecule type" value="Genomic_DNA"/>
</dbReference>
<organism evidence="8 9">
    <name type="scientific">Tepidiforma thermophila (strain KCTC 52669 / CGMCC 1.13589 / G233)</name>
    <dbReference type="NCBI Taxonomy" id="2761530"/>
    <lineage>
        <taxon>Bacteria</taxon>
        <taxon>Bacillati</taxon>
        <taxon>Chloroflexota</taxon>
        <taxon>Tepidiformia</taxon>
        <taxon>Tepidiformales</taxon>
        <taxon>Tepidiformaceae</taxon>
        <taxon>Tepidiforma</taxon>
    </lineage>
</organism>
<dbReference type="SUPFAM" id="SSF161098">
    <property type="entry name" value="MetI-like"/>
    <property type="match status" value="1"/>
</dbReference>
<dbReference type="AlphaFoldDB" id="A0A2A9HCG2"/>
<feature type="transmembrane region" description="Helical" evidence="5">
    <location>
        <begin position="85"/>
        <end position="110"/>
    </location>
</feature>
<dbReference type="Pfam" id="PF00528">
    <property type="entry name" value="BPD_transp_1"/>
    <property type="match status" value="1"/>
</dbReference>
<reference evidence="8 9" key="1">
    <citation type="submission" date="2017-09" db="EMBL/GenBank/DDBJ databases">
        <title>Sequencing the genomes of two abundant thermophiles in Great Basin hot springs: Thermocrinis jamiesonii and novel Chloroflexi Thermoflexus hugenholtzii.</title>
        <authorList>
            <person name="Hedlund B."/>
        </authorList>
    </citation>
    <scope>NUCLEOTIDE SEQUENCE [LARGE SCALE GENOMIC DNA]</scope>
    <source>
        <strain evidence="8 9">G233</strain>
    </source>
</reference>
<evidence type="ECO:0000313" key="9">
    <source>
        <dbReference type="Proteomes" id="UP000223071"/>
    </source>
</evidence>
<dbReference type="InterPro" id="IPR011864">
    <property type="entry name" value="Phosphate_PstC"/>
</dbReference>
<keyword evidence="4 5" id="KW-0472">Membrane</keyword>
<keyword evidence="5" id="KW-0813">Transport</keyword>
<feature type="transmembrane region" description="Helical" evidence="5">
    <location>
        <begin position="31"/>
        <end position="55"/>
    </location>
</feature>
<keyword evidence="2 5" id="KW-0812">Transmembrane</keyword>
<comment type="similarity">
    <text evidence="6">Belongs to the binding-protein-dependent transport system permease family. CysTW subfamily.</text>
</comment>
<dbReference type="Gene3D" id="1.10.3720.10">
    <property type="entry name" value="MetI-like"/>
    <property type="match status" value="1"/>
</dbReference>
<sequence length="314" mass="33948">MRIVAQDIWKGAYPSRVSLGHKRSRQLREGAIAGVFFVAATVGAFTTAGIILSLAGETIAFFRVVSFIEFITETQWTPLFSIKKFGIWALVSATALTSLIALLVAVPLGLMSAIYLSEFAHPKARAVLKPALEVLAGVPTVVYGFFALTVMTPFLQRFIDMTLFNSLSPGIVMGIMIVPLVASLSEDAMSSVPQALREGAYGLGATRMEVATRVVVPAALSGIVASIILALSRAVGETMIVAIAAGQNPTFTFDPTVPVMTMTTYIVQVSLGDTPYGSLEYRTLFAVGTTLFVLTFVMNIFSFWFVRKFREVYD</sequence>
<comment type="subcellular location">
    <subcellularLocation>
        <location evidence="5">Cell membrane</location>
        <topology evidence="5">Multi-pass membrane protein</topology>
    </subcellularLocation>
    <subcellularLocation>
        <location evidence="1">Membrane</location>
        <topology evidence="1">Multi-pass membrane protein</topology>
    </subcellularLocation>
</comment>
<comment type="function">
    <text evidence="6">Part of the binding-protein-dependent transport system for phosphate; probably responsible for the translocation of the substrate across the membrane.</text>
</comment>
<dbReference type="InterPro" id="IPR035906">
    <property type="entry name" value="MetI-like_sf"/>
</dbReference>
<keyword evidence="9" id="KW-1185">Reference proteome</keyword>
<keyword evidence="6" id="KW-1003">Cell membrane</keyword>
<feature type="transmembrane region" description="Helical" evidence="5">
    <location>
        <begin position="167"/>
        <end position="189"/>
    </location>
</feature>
<accession>A0A2A9HCG2</accession>
<dbReference type="Proteomes" id="UP000223071">
    <property type="component" value="Unassembled WGS sequence"/>
</dbReference>
<evidence type="ECO:0000259" key="7">
    <source>
        <dbReference type="PROSITE" id="PS50928"/>
    </source>
</evidence>
<feature type="transmembrane region" description="Helical" evidence="5">
    <location>
        <begin position="131"/>
        <end position="155"/>
    </location>
</feature>
<keyword evidence="6" id="KW-0592">Phosphate transport</keyword>
<dbReference type="GO" id="GO:0005315">
    <property type="term" value="F:phosphate transmembrane transporter activity"/>
    <property type="evidence" value="ECO:0007669"/>
    <property type="project" value="InterPro"/>
</dbReference>
<comment type="caution">
    <text evidence="8">The sequence shown here is derived from an EMBL/GenBank/DDBJ whole genome shotgun (WGS) entry which is preliminary data.</text>
</comment>
<dbReference type="PANTHER" id="PTHR42727">
    <property type="entry name" value="PHOSPHATE TRANSPORT SYSTEM PERMEASE PROTEIN"/>
    <property type="match status" value="1"/>
</dbReference>
<dbReference type="CDD" id="cd06261">
    <property type="entry name" value="TM_PBP2"/>
    <property type="match status" value="1"/>
</dbReference>
<evidence type="ECO:0000256" key="2">
    <source>
        <dbReference type="ARBA" id="ARBA00022692"/>
    </source>
</evidence>
<proteinExistence type="inferred from homology"/>
<evidence type="ECO:0000256" key="5">
    <source>
        <dbReference type="RuleBase" id="RU363032"/>
    </source>
</evidence>
<keyword evidence="3 5" id="KW-1133">Transmembrane helix</keyword>
<name>A0A2A9HCG2_TEPT2</name>
<feature type="transmembrane region" description="Helical" evidence="5">
    <location>
        <begin position="284"/>
        <end position="306"/>
    </location>
</feature>